<feature type="compositionally biased region" description="Basic and acidic residues" evidence="1">
    <location>
        <begin position="364"/>
        <end position="374"/>
    </location>
</feature>
<keyword evidence="5" id="KW-1185">Reference proteome</keyword>
<evidence type="ECO:0000313" key="3">
    <source>
        <dbReference type="EMBL" id="CAI3976815.1"/>
    </source>
</evidence>
<evidence type="ECO:0000256" key="1">
    <source>
        <dbReference type="SAM" id="MobiDB-lite"/>
    </source>
</evidence>
<dbReference type="Proteomes" id="UP001152797">
    <property type="component" value="Unassembled WGS sequence"/>
</dbReference>
<evidence type="ECO:0000256" key="2">
    <source>
        <dbReference type="SAM" id="Phobius"/>
    </source>
</evidence>
<protein>
    <submittedName>
        <fullName evidence="3">Uncharacterized protein</fullName>
    </submittedName>
</protein>
<feature type="transmembrane region" description="Helical" evidence="2">
    <location>
        <begin position="488"/>
        <end position="513"/>
    </location>
</feature>
<organism evidence="3">
    <name type="scientific">Cladocopium goreaui</name>
    <dbReference type="NCBI Taxonomy" id="2562237"/>
    <lineage>
        <taxon>Eukaryota</taxon>
        <taxon>Sar</taxon>
        <taxon>Alveolata</taxon>
        <taxon>Dinophyceae</taxon>
        <taxon>Suessiales</taxon>
        <taxon>Symbiodiniaceae</taxon>
        <taxon>Cladocopium</taxon>
    </lineage>
</organism>
<dbReference type="EMBL" id="CAMXCT020000299">
    <property type="protein sequence ID" value="CAL1130190.1"/>
    <property type="molecule type" value="Genomic_DNA"/>
</dbReference>
<dbReference type="AlphaFoldDB" id="A0A9P1BPL6"/>
<dbReference type="EMBL" id="CAMXCT010000299">
    <property type="protein sequence ID" value="CAI3976815.1"/>
    <property type="molecule type" value="Genomic_DNA"/>
</dbReference>
<evidence type="ECO:0000313" key="5">
    <source>
        <dbReference type="Proteomes" id="UP001152797"/>
    </source>
</evidence>
<feature type="transmembrane region" description="Helical" evidence="2">
    <location>
        <begin position="15"/>
        <end position="32"/>
    </location>
</feature>
<feature type="region of interest" description="Disordered" evidence="1">
    <location>
        <begin position="360"/>
        <end position="379"/>
    </location>
</feature>
<dbReference type="PANTHER" id="PTHR40861:SF1">
    <property type="entry name" value="PHOSPHATIDATE PHOSPHATASE APP1 CATALYTIC DOMAIN-CONTAINING PROTEIN"/>
    <property type="match status" value="1"/>
</dbReference>
<feature type="transmembrane region" description="Helical" evidence="2">
    <location>
        <begin position="44"/>
        <end position="67"/>
    </location>
</feature>
<dbReference type="OrthoDB" id="191535at2759"/>
<feature type="transmembrane region" description="Helical" evidence="2">
    <location>
        <begin position="525"/>
        <end position="554"/>
    </location>
</feature>
<dbReference type="EMBL" id="CAMXCT030000299">
    <property type="protein sequence ID" value="CAL4764127.1"/>
    <property type="molecule type" value="Genomic_DNA"/>
</dbReference>
<feature type="transmembrane region" description="Helical" evidence="2">
    <location>
        <begin position="73"/>
        <end position="93"/>
    </location>
</feature>
<reference evidence="3" key="1">
    <citation type="submission" date="2022-10" db="EMBL/GenBank/DDBJ databases">
        <authorList>
            <person name="Chen Y."/>
            <person name="Dougan E. K."/>
            <person name="Chan C."/>
            <person name="Rhodes N."/>
            <person name="Thang M."/>
        </authorList>
    </citation>
    <scope>NUCLEOTIDE SEQUENCE</scope>
</reference>
<dbReference type="PANTHER" id="PTHR40861">
    <property type="entry name" value="DUF2183 DOMAIN-CONTAINING PROTEIN"/>
    <property type="match status" value="1"/>
</dbReference>
<comment type="caution">
    <text evidence="3">The sequence shown here is derived from an EMBL/GenBank/DDBJ whole genome shotgun (WGS) entry which is preliminary data.</text>
</comment>
<evidence type="ECO:0000313" key="4">
    <source>
        <dbReference type="EMBL" id="CAL4764127.1"/>
    </source>
</evidence>
<keyword evidence="2" id="KW-0812">Transmembrane</keyword>
<reference evidence="4 5" key="2">
    <citation type="submission" date="2024-05" db="EMBL/GenBank/DDBJ databases">
        <authorList>
            <person name="Chen Y."/>
            <person name="Shah S."/>
            <person name="Dougan E. K."/>
            <person name="Thang M."/>
            <person name="Chan C."/>
        </authorList>
    </citation>
    <scope>NUCLEOTIDE SEQUENCE [LARGE SCALE GENOMIC DNA]</scope>
</reference>
<accession>A0A9P1BPL6</accession>
<keyword evidence="2" id="KW-0472">Membrane</keyword>
<sequence length="581" mass="66627">MWALLMELVCLGAGIHWKFNLGVLSLGFYYSNERSFLHRELTEMIYWALMYAWFGFIVLHDLPILQLGSFKTVFGSLADLIIACVFSLCGIWAHTTAQNDRLQSSIQELDLRMLVDKQHVETGASRFTVYCIQNLISQRSTSSGQLQRLVGKLWEMAMGKVHWLEEEVLQALESCCHGSDTSHPPDDLLYVLNCSEVDLPQFLALTSSDQVIHLIRRHVRHMDTVTKTRLVDALQRQHDFYVNRLQQELVVELLESTTGDELRMMKDILDEGGDFYNLHKLVFHDLDPEMYSRALNHIQKEGQHLAKQYDQGKAPIKIVSDVDDTLYGSGGHFPAGCDHRFPGHQVYPGVLALFREITNHRSNKQREKPPKDEEQTGEQAGFSSVFTRFLGYRVHDSANPVWIRVGRRWEEISVTETETVAQLQERVRARALEDQLLGEGDVSFHPPQIRVWSNLVFLSARPHAYKDYLESKSYKLFRRLRKSGKLHCMPTLLAGKLKSSGLAFIFGVVLLYPRNIAGGLFTNVFLCWFCLGVLPMIFPAVLLAFAALVAWSFYATSSLRKESRVNASWRYHQPGQHTHWR</sequence>
<gene>
    <name evidence="3" type="ORF">C1SCF055_LOCUS5008</name>
</gene>
<keyword evidence="2" id="KW-1133">Transmembrane helix</keyword>
<name>A0A9P1BPL6_9DINO</name>
<proteinExistence type="predicted"/>